<dbReference type="Proteomes" id="UP001596470">
    <property type="component" value="Unassembled WGS sequence"/>
</dbReference>
<evidence type="ECO:0000313" key="3">
    <source>
        <dbReference type="Proteomes" id="UP001596470"/>
    </source>
</evidence>
<dbReference type="PANTHER" id="PTHR47691">
    <property type="entry name" value="REGULATOR-RELATED"/>
    <property type="match status" value="1"/>
</dbReference>
<proteinExistence type="predicted"/>
<dbReference type="InterPro" id="IPR010982">
    <property type="entry name" value="Lambda_DNA-bd_dom_sf"/>
</dbReference>
<dbReference type="SUPFAM" id="SSF52540">
    <property type="entry name" value="P-loop containing nucleoside triphosphate hydrolases"/>
    <property type="match status" value="1"/>
</dbReference>
<dbReference type="InterPro" id="IPR027417">
    <property type="entry name" value="P-loop_NTPase"/>
</dbReference>
<gene>
    <name evidence="2" type="ORF">ACFQS3_11450</name>
</gene>
<dbReference type="SMART" id="SM00530">
    <property type="entry name" value="HTH_XRE"/>
    <property type="match status" value="1"/>
</dbReference>
<reference evidence="3" key="1">
    <citation type="journal article" date="2019" name="Int. J. Syst. Evol. Microbiol.">
        <title>The Global Catalogue of Microorganisms (GCM) 10K type strain sequencing project: providing services to taxonomists for standard genome sequencing and annotation.</title>
        <authorList>
            <consortium name="The Broad Institute Genomics Platform"/>
            <consortium name="The Broad Institute Genome Sequencing Center for Infectious Disease"/>
            <person name="Wu L."/>
            <person name="Ma J."/>
        </authorList>
    </citation>
    <scope>NUCLEOTIDE SEQUENCE [LARGE SCALE GENOMIC DNA]</scope>
    <source>
        <strain evidence="3">KACC 12634</strain>
    </source>
</reference>
<dbReference type="PRINTS" id="PR00364">
    <property type="entry name" value="DISEASERSIST"/>
</dbReference>
<name>A0ABW2DA45_9ACTN</name>
<dbReference type="Gene3D" id="1.10.260.40">
    <property type="entry name" value="lambda repressor-like DNA-binding domains"/>
    <property type="match status" value="1"/>
</dbReference>
<dbReference type="Gene3D" id="3.40.50.300">
    <property type="entry name" value="P-loop containing nucleotide triphosphate hydrolases"/>
    <property type="match status" value="1"/>
</dbReference>
<dbReference type="Gene3D" id="1.25.40.10">
    <property type="entry name" value="Tetratricopeptide repeat domain"/>
    <property type="match status" value="2"/>
</dbReference>
<dbReference type="InterPro" id="IPR001387">
    <property type="entry name" value="Cro/C1-type_HTH"/>
</dbReference>
<dbReference type="RefSeq" id="WP_382350028.1">
    <property type="nucleotide sequence ID" value="NZ_JBHMBP010000002.1"/>
</dbReference>
<dbReference type="CDD" id="cd00093">
    <property type="entry name" value="HTH_XRE"/>
    <property type="match status" value="1"/>
</dbReference>
<comment type="caution">
    <text evidence="2">The sequence shown here is derived from an EMBL/GenBank/DDBJ whole genome shotgun (WGS) entry which is preliminary data.</text>
</comment>
<feature type="domain" description="HTH cro/C1-type" evidence="1">
    <location>
        <begin position="8"/>
        <end position="62"/>
    </location>
</feature>
<evidence type="ECO:0000259" key="1">
    <source>
        <dbReference type="PROSITE" id="PS50943"/>
    </source>
</evidence>
<dbReference type="InterPro" id="IPR019734">
    <property type="entry name" value="TPR_rpt"/>
</dbReference>
<sequence>MPEAHVNLRPLRLRAMMSQEELALKAGVGTRTIRDIESGRVRPQPKTLRLIVDALDLDEDGLAELNGEPAAPQATAPVTLPSGTAQFTGRTAALAALDAAPPLVVLTGVGGVGKTMLALHWGHRSAARFPGGRIYIDLRGFGPEGTVMDPAEAVRHLLASLGVEAGRLPAAPEAQIAMYRSVMGASRRLLVLDNARDAAQVRPLLPDAAQVHTVVISRRRLVGLAVSHGAAVVEVEAFGTGEAGELLERRLGAARIAAEPESAQRITDLCAGLPLALAIAAARAAAQPFLPLGAVAEELERSRLDALAVDEDSVDLRAVFSWSYRALEPDAARLFRLLSLVPGPDFGPDAAAALHGGPEAARAFRALIEGHLVEPDGGGRYRLHDLIRLYAAELLDAESPRQDRDAALDRLLDWYLQSAGACRSALYGAMVGLPLPEPLHPYAAPADPAQWLAAEWENLCAAVEYAAEQGRAPFTWLMADVVRGYAWLNMLGADGARLSRRALEAATAADDPLGHAAAAMALGCSLLRLTEYDEAIAHLREAAAYARRADWPAGAASAEGNLAVACYHRGRMPEGLAHAQNALHAYREIGEQRAETTNLHWLGLFHSLLGELDTGIGYLEQAVKLTKGAGNDAMSAIVLTHLAEIEGFRGRLDIANAHLEEAAALLGGTARIDKTGDLPGVRARLLLTAGRTGEARELAAQVVGERTEAADHRIRAAGMVTLAAACDAEGDAAEAVELYDRVLAMTEHDATVFHRVEALAGRASALLHNGDPEAGAAAELAHRTARDAGYRFLEGRALNVLAAVDLDAGRTDAAAERAREALVIHRETGHGPGEAVSLQLLADCAQAQ</sequence>
<dbReference type="InterPro" id="IPR011990">
    <property type="entry name" value="TPR-like_helical_dom_sf"/>
</dbReference>
<keyword evidence="3" id="KW-1185">Reference proteome</keyword>
<dbReference type="SUPFAM" id="SSF47413">
    <property type="entry name" value="lambda repressor-like DNA-binding domains"/>
    <property type="match status" value="1"/>
</dbReference>
<dbReference type="EMBL" id="JBHSYS010000002">
    <property type="protein sequence ID" value="MFC6957811.1"/>
    <property type="molecule type" value="Genomic_DNA"/>
</dbReference>
<accession>A0ABW2DA45</accession>
<protein>
    <submittedName>
        <fullName evidence="2">Helix-turn-helix domain-containing protein</fullName>
    </submittedName>
</protein>
<dbReference type="SUPFAM" id="SSF48452">
    <property type="entry name" value="TPR-like"/>
    <property type="match status" value="2"/>
</dbReference>
<dbReference type="SMART" id="SM00028">
    <property type="entry name" value="TPR"/>
    <property type="match status" value="4"/>
</dbReference>
<dbReference type="PROSITE" id="PS50943">
    <property type="entry name" value="HTH_CROC1"/>
    <property type="match status" value="1"/>
</dbReference>
<dbReference type="Pfam" id="PF01381">
    <property type="entry name" value="HTH_3"/>
    <property type="match status" value="1"/>
</dbReference>
<organism evidence="2 3">
    <name type="scientific">Glycomyces mayteni</name>
    <dbReference type="NCBI Taxonomy" id="543887"/>
    <lineage>
        <taxon>Bacteria</taxon>
        <taxon>Bacillati</taxon>
        <taxon>Actinomycetota</taxon>
        <taxon>Actinomycetes</taxon>
        <taxon>Glycomycetales</taxon>
        <taxon>Glycomycetaceae</taxon>
        <taxon>Glycomyces</taxon>
    </lineage>
</organism>
<evidence type="ECO:0000313" key="2">
    <source>
        <dbReference type="EMBL" id="MFC6957811.1"/>
    </source>
</evidence>
<dbReference type="PANTHER" id="PTHR47691:SF3">
    <property type="entry name" value="HTH-TYPE TRANSCRIPTIONAL REGULATOR RV0890C-RELATED"/>
    <property type="match status" value="1"/>
</dbReference>